<organism evidence="3 4">
    <name type="scientific">Pasteurella canis</name>
    <dbReference type="NCBI Taxonomy" id="753"/>
    <lineage>
        <taxon>Bacteria</taxon>
        <taxon>Pseudomonadati</taxon>
        <taxon>Pseudomonadota</taxon>
        <taxon>Gammaproteobacteria</taxon>
        <taxon>Pasteurellales</taxon>
        <taxon>Pasteurellaceae</taxon>
        <taxon>Pasteurella</taxon>
    </lineage>
</organism>
<evidence type="ECO:0000256" key="1">
    <source>
        <dbReference type="ARBA" id="ARBA00010894"/>
    </source>
</evidence>
<dbReference type="PANTHER" id="PTHR33219:SF14">
    <property type="entry name" value="PROTEIN COFACTOR ASSEMBLY OF COMPLEX C SUBUNIT B CCB3, CHLOROPLASTIC-RELATED"/>
    <property type="match status" value="1"/>
</dbReference>
<dbReference type="RefSeq" id="WP_115322268.1">
    <property type="nucleotide sequence ID" value="NZ_UGTV01000009.1"/>
</dbReference>
<name>A0A379ES58_9PAST</name>
<protein>
    <submittedName>
        <fullName evidence="3">Putative transmembrane protein</fullName>
    </submittedName>
</protein>
<feature type="transmembrane region" description="Helical" evidence="2">
    <location>
        <begin position="63"/>
        <end position="84"/>
    </location>
</feature>
<dbReference type="AlphaFoldDB" id="A0A379ES58"/>
<gene>
    <name evidence="3" type="ORF">NCTC11621_00123</name>
</gene>
<keyword evidence="2" id="KW-0472">Membrane</keyword>
<reference evidence="3 4" key="1">
    <citation type="submission" date="2018-06" db="EMBL/GenBank/DDBJ databases">
        <authorList>
            <consortium name="Pathogen Informatics"/>
            <person name="Doyle S."/>
        </authorList>
    </citation>
    <scope>NUCLEOTIDE SEQUENCE [LARGE SCALE GENOMIC DNA]</scope>
    <source>
        <strain evidence="3 4">NCTC11621</strain>
    </source>
</reference>
<evidence type="ECO:0000313" key="4">
    <source>
        <dbReference type="Proteomes" id="UP000254704"/>
    </source>
</evidence>
<sequence>MNSLQILIFTLIDVYGFILVLRAWFQFSRVDFLNPLSQGLVKITQPVLSPLRTFIPTFRNIDLAALILAFLLFSIKFPLAHLVGNVFISHADILDYALAGLLTLIRTCGKAVFYVLLLSAIMSWFNRTPNPMQFVLHQLTSPLLSPIQRILPNTGMIDFSPMILVFGLFFLDKVLLDLFGAYWLLASY</sequence>
<dbReference type="GO" id="GO:0016020">
    <property type="term" value="C:membrane"/>
    <property type="evidence" value="ECO:0007669"/>
    <property type="project" value="InterPro"/>
</dbReference>
<feature type="transmembrane region" description="Helical" evidence="2">
    <location>
        <begin position="96"/>
        <end position="125"/>
    </location>
</feature>
<evidence type="ECO:0000256" key="2">
    <source>
        <dbReference type="SAM" id="Phobius"/>
    </source>
</evidence>
<dbReference type="Pfam" id="PF02325">
    <property type="entry name" value="CCB3_YggT"/>
    <property type="match status" value="2"/>
</dbReference>
<comment type="similarity">
    <text evidence="1">Belongs to the YggT family.</text>
</comment>
<keyword evidence="2" id="KW-1133">Transmembrane helix</keyword>
<accession>A0A379ES58</accession>
<dbReference type="EMBL" id="UGTV01000009">
    <property type="protein sequence ID" value="SUC05205.1"/>
    <property type="molecule type" value="Genomic_DNA"/>
</dbReference>
<feature type="transmembrane region" description="Helical" evidence="2">
    <location>
        <begin position="6"/>
        <end position="25"/>
    </location>
</feature>
<dbReference type="InterPro" id="IPR003425">
    <property type="entry name" value="CCB3/YggT"/>
</dbReference>
<proteinExistence type="inferred from homology"/>
<dbReference type="PANTHER" id="PTHR33219">
    <property type="entry name" value="YLMG HOMOLOG PROTEIN 2, CHLOROPLASTIC"/>
    <property type="match status" value="1"/>
</dbReference>
<evidence type="ECO:0000313" key="3">
    <source>
        <dbReference type="EMBL" id="SUC05205.1"/>
    </source>
</evidence>
<keyword evidence="2 3" id="KW-0812">Transmembrane</keyword>
<dbReference type="Proteomes" id="UP000254704">
    <property type="component" value="Unassembled WGS sequence"/>
</dbReference>
<feature type="transmembrane region" description="Helical" evidence="2">
    <location>
        <begin position="163"/>
        <end position="185"/>
    </location>
</feature>